<dbReference type="InterPro" id="IPR036070">
    <property type="entry name" value="Nop_dom_sf"/>
</dbReference>
<evidence type="ECO:0000256" key="8">
    <source>
        <dbReference type="ARBA" id="ARBA00023274"/>
    </source>
</evidence>
<dbReference type="AlphaFoldDB" id="A0A9C7UP36"/>
<evidence type="ECO:0000256" key="9">
    <source>
        <dbReference type="SAM" id="MobiDB-lite"/>
    </source>
</evidence>
<organism evidence="11 13">
    <name type="scientific">Galdieria partita</name>
    <dbReference type="NCBI Taxonomy" id="83374"/>
    <lineage>
        <taxon>Eukaryota</taxon>
        <taxon>Rhodophyta</taxon>
        <taxon>Bangiophyceae</taxon>
        <taxon>Galdieriales</taxon>
        <taxon>Galdieriaceae</taxon>
        <taxon>Galdieria</taxon>
    </lineage>
</organism>
<evidence type="ECO:0000313" key="13">
    <source>
        <dbReference type="Proteomes" id="UP001061958"/>
    </source>
</evidence>
<dbReference type="GO" id="GO:0071011">
    <property type="term" value="C:precatalytic spliceosome"/>
    <property type="evidence" value="ECO:0007669"/>
    <property type="project" value="TreeGrafter"/>
</dbReference>
<dbReference type="Proteomes" id="UP001061958">
    <property type="component" value="Unassembled WGS sequence"/>
</dbReference>
<keyword evidence="13" id="KW-1185">Reference proteome</keyword>
<keyword evidence="7" id="KW-0539">Nucleus</keyword>
<dbReference type="EMBL" id="BQMJ01000013">
    <property type="protein sequence ID" value="GJQ10120.1"/>
    <property type="molecule type" value="Genomic_DNA"/>
</dbReference>
<dbReference type="EMBL" id="BQMJ01000039">
    <property type="protein sequence ID" value="GJQ13087.1"/>
    <property type="molecule type" value="Genomic_DNA"/>
</dbReference>
<evidence type="ECO:0000256" key="5">
    <source>
        <dbReference type="ARBA" id="ARBA00022884"/>
    </source>
</evidence>
<dbReference type="Pfam" id="PF09785">
    <property type="entry name" value="Prp31_C"/>
    <property type="match status" value="1"/>
</dbReference>
<dbReference type="GO" id="GO:0000244">
    <property type="term" value="P:spliceosomal tri-snRNP complex assembly"/>
    <property type="evidence" value="ECO:0007669"/>
    <property type="project" value="InterPro"/>
</dbReference>
<evidence type="ECO:0000256" key="3">
    <source>
        <dbReference type="ARBA" id="ARBA00022664"/>
    </source>
</evidence>
<comment type="caution">
    <text evidence="11">The sequence shown here is derived from an EMBL/GenBank/DDBJ whole genome shotgun (WGS) entry which is preliminary data.</text>
</comment>
<comment type="subcellular location">
    <subcellularLocation>
        <location evidence="1">Nucleus</location>
    </subcellularLocation>
</comment>
<feature type="region of interest" description="Disordered" evidence="9">
    <location>
        <begin position="1"/>
        <end position="37"/>
    </location>
</feature>
<feature type="domain" description="Nop" evidence="10">
    <location>
        <begin position="189"/>
        <end position="307"/>
    </location>
</feature>
<dbReference type="OrthoDB" id="4771285at2759"/>
<dbReference type="GO" id="GO:0046540">
    <property type="term" value="C:U4/U6 x U5 tri-snRNP complex"/>
    <property type="evidence" value="ECO:0007669"/>
    <property type="project" value="InterPro"/>
</dbReference>
<keyword evidence="3" id="KW-0507">mRNA processing</keyword>
<keyword evidence="5" id="KW-0694">RNA-binding</keyword>
<reference evidence="11" key="2">
    <citation type="submission" date="2022-01" db="EMBL/GenBank/DDBJ databases">
        <authorList>
            <person name="Hirooka S."/>
            <person name="Miyagishima S.Y."/>
        </authorList>
    </citation>
    <scope>NUCLEOTIDE SEQUENCE</scope>
    <source>
        <strain evidence="11">NBRC 102759</strain>
    </source>
</reference>
<dbReference type="InterPro" id="IPR012976">
    <property type="entry name" value="NOSIC"/>
</dbReference>
<comment type="similarity">
    <text evidence="2">Belongs to the PRP31 family.</text>
</comment>
<dbReference type="SMART" id="SM00931">
    <property type="entry name" value="NOSIC"/>
    <property type="match status" value="1"/>
</dbReference>
<dbReference type="Gene3D" id="1.10.287.4070">
    <property type="match status" value="1"/>
</dbReference>
<dbReference type="Pfam" id="PF01798">
    <property type="entry name" value="Nop"/>
    <property type="match status" value="1"/>
</dbReference>
<keyword evidence="8" id="KW-0687">Ribonucleoprotein</keyword>
<dbReference type="GO" id="GO:0003723">
    <property type="term" value="F:RNA binding"/>
    <property type="evidence" value="ECO:0007669"/>
    <property type="project" value="UniProtKB-KW"/>
</dbReference>
<evidence type="ECO:0000313" key="12">
    <source>
        <dbReference type="EMBL" id="GJQ13087.1"/>
    </source>
</evidence>
<keyword evidence="6" id="KW-0508">mRNA splicing</keyword>
<dbReference type="FunFam" id="1.10.246.90:FF:000002">
    <property type="entry name" value="U4/U6 small nuclear ribonucleoprotein Prp31"/>
    <property type="match status" value="1"/>
</dbReference>
<reference evidence="11" key="1">
    <citation type="journal article" date="2022" name="Proc. Natl. Acad. Sci. U.S.A.">
        <title>Life cycle and functional genomics of the unicellular red alga Galdieria for elucidating algal and plant evolution and industrial use.</title>
        <authorList>
            <person name="Hirooka S."/>
            <person name="Itabashi T."/>
            <person name="Ichinose T.M."/>
            <person name="Onuma R."/>
            <person name="Fujiwara T."/>
            <person name="Yamashita S."/>
            <person name="Jong L.W."/>
            <person name="Tomita R."/>
            <person name="Iwane A.H."/>
            <person name="Miyagishima S.Y."/>
        </authorList>
    </citation>
    <scope>NUCLEOTIDE SEQUENCE</scope>
    <source>
        <strain evidence="11">NBRC 102759</strain>
    </source>
</reference>
<feature type="region of interest" description="Disordered" evidence="9">
    <location>
        <begin position="301"/>
        <end position="336"/>
    </location>
</feature>
<dbReference type="InterPro" id="IPR019175">
    <property type="entry name" value="Prp31_C"/>
</dbReference>
<evidence type="ECO:0000256" key="6">
    <source>
        <dbReference type="ARBA" id="ARBA00023187"/>
    </source>
</evidence>
<evidence type="ECO:0000256" key="2">
    <source>
        <dbReference type="ARBA" id="ARBA00005572"/>
    </source>
</evidence>
<dbReference type="GO" id="GO:0005687">
    <property type="term" value="C:U4 snRNP"/>
    <property type="evidence" value="ECO:0007669"/>
    <property type="project" value="TreeGrafter"/>
</dbReference>
<dbReference type="PANTHER" id="PTHR13904">
    <property type="entry name" value="PRE-MRNA SPLICING FACTOR PRP31"/>
    <property type="match status" value="1"/>
</dbReference>
<name>A0A9C7UP36_9RHOD</name>
<evidence type="ECO:0000256" key="7">
    <source>
        <dbReference type="ARBA" id="ARBA00023242"/>
    </source>
</evidence>
<accession>A0A9C7UP36</accession>
<keyword evidence="4" id="KW-0747">Spliceosome</keyword>
<sequence length="464" mass="50973">MSTLAEQFVEDLEDDSKKLESPNNVEPLKGAGSKAHGWQTTSDFKEVLELVSEAQDYSEQVGPKEYELVNLCMNYLSLAKEEIASVGKKLKKAYGKRFPELETLVSDPVDYARTVVIIKNDIDLSQKDLSKVLPQATIITVAVTFASTMGEMLSEEELEWVLELCREIFYLDEVQKKLVNFVESRMSILAPNVTALVGSSVAAQLIGLAGGIDNLAKIPSCNIQTLGSNKSLGLGLSTRFTSPHEGYIFHHTEIQSLPYGLRKKGNRLVSAKVSLASRVDAAKQSRDGRIGRQLKEEIRQKFEKWQEPPPAKTAKPLPIPDEKPKKRRGGRRLRKQKELYAVTELRKQQNRLAFGKPEDSYGNDIETGFGMIGSGSLHLQSTKTDSVSKAAKRKLEKLRSNEPSLGKKLLSGFQTSLSFASGEGMQLGTLTPAPGGVGVGSLSNQSGTQSTYFSAVTPFFGLKK</sequence>
<gene>
    <name evidence="11" type="ORF">GpartN1_g1911.t1</name>
    <name evidence="12" type="ORF">GpartN1_g4878.t1</name>
</gene>
<dbReference type="InterPro" id="IPR042239">
    <property type="entry name" value="Nop_C"/>
</dbReference>
<proteinExistence type="inferred from homology"/>
<dbReference type="SUPFAM" id="SSF89124">
    <property type="entry name" value="Nop domain"/>
    <property type="match status" value="1"/>
</dbReference>
<evidence type="ECO:0000259" key="10">
    <source>
        <dbReference type="PROSITE" id="PS51358"/>
    </source>
</evidence>
<evidence type="ECO:0000313" key="11">
    <source>
        <dbReference type="EMBL" id="GJQ10120.1"/>
    </source>
</evidence>
<dbReference type="InterPro" id="IPR002687">
    <property type="entry name" value="Nop_dom"/>
</dbReference>
<protein>
    <recommendedName>
        <fullName evidence="10">Nop domain-containing protein</fullName>
    </recommendedName>
</protein>
<dbReference type="PROSITE" id="PS51358">
    <property type="entry name" value="NOP"/>
    <property type="match status" value="1"/>
</dbReference>
<dbReference type="Gene3D" id="1.10.246.90">
    <property type="entry name" value="Nop domain"/>
    <property type="match status" value="1"/>
</dbReference>
<dbReference type="PANTHER" id="PTHR13904:SF0">
    <property type="entry name" value="U4_U6 SMALL NUCLEAR RIBONUCLEOPROTEIN PRP31"/>
    <property type="match status" value="1"/>
</dbReference>
<evidence type="ECO:0000256" key="4">
    <source>
        <dbReference type="ARBA" id="ARBA00022728"/>
    </source>
</evidence>
<evidence type="ECO:0000256" key="1">
    <source>
        <dbReference type="ARBA" id="ARBA00004123"/>
    </source>
</evidence>
<feature type="compositionally biased region" description="Basic residues" evidence="9">
    <location>
        <begin position="325"/>
        <end position="335"/>
    </location>
</feature>
<dbReference type="InterPro" id="IPR027105">
    <property type="entry name" value="Prp31"/>
</dbReference>